<organism evidence="2 3">
    <name type="scientific">Trichonephila inaurata madagascariensis</name>
    <dbReference type="NCBI Taxonomy" id="2747483"/>
    <lineage>
        <taxon>Eukaryota</taxon>
        <taxon>Metazoa</taxon>
        <taxon>Ecdysozoa</taxon>
        <taxon>Arthropoda</taxon>
        <taxon>Chelicerata</taxon>
        <taxon>Arachnida</taxon>
        <taxon>Araneae</taxon>
        <taxon>Araneomorphae</taxon>
        <taxon>Entelegynae</taxon>
        <taxon>Araneoidea</taxon>
        <taxon>Nephilidae</taxon>
        <taxon>Trichonephila</taxon>
        <taxon>Trichonephila inaurata</taxon>
    </lineage>
</organism>
<dbReference type="Proteomes" id="UP000886998">
    <property type="component" value="Unassembled WGS sequence"/>
</dbReference>
<evidence type="ECO:0000313" key="3">
    <source>
        <dbReference type="Proteomes" id="UP000886998"/>
    </source>
</evidence>
<dbReference type="AlphaFoldDB" id="A0A8X6IF02"/>
<comment type="caution">
    <text evidence="2">The sequence shown here is derived from an EMBL/GenBank/DDBJ whole genome shotgun (WGS) entry which is preliminary data.</text>
</comment>
<feature type="compositionally biased region" description="Polar residues" evidence="1">
    <location>
        <begin position="99"/>
        <end position="108"/>
    </location>
</feature>
<dbReference type="EMBL" id="BMAV01025546">
    <property type="protein sequence ID" value="GFS42330.1"/>
    <property type="molecule type" value="Genomic_DNA"/>
</dbReference>
<accession>A0A8X6IF02</accession>
<proteinExistence type="predicted"/>
<gene>
    <name evidence="2" type="ORF">TNIN_140441</name>
</gene>
<feature type="region of interest" description="Disordered" evidence="1">
    <location>
        <begin position="1"/>
        <end position="39"/>
    </location>
</feature>
<evidence type="ECO:0000256" key="1">
    <source>
        <dbReference type="SAM" id="MobiDB-lite"/>
    </source>
</evidence>
<name>A0A8X6IF02_9ARAC</name>
<evidence type="ECO:0000313" key="2">
    <source>
        <dbReference type="EMBL" id="GFS42330.1"/>
    </source>
</evidence>
<reference evidence="2" key="1">
    <citation type="submission" date="2020-08" db="EMBL/GenBank/DDBJ databases">
        <title>Multicomponent nature underlies the extraordinary mechanical properties of spider dragline silk.</title>
        <authorList>
            <person name="Kono N."/>
            <person name="Nakamura H."/>
            <person name="Mori M."/>
            <person name="Yoshida Y."/>
            <person name="Ohtoshi R."/>
            <person name="Malay A.D."/>
            <person name="Moran D.A.P."/>
            <person name="Tomita M."/>
            <person name="Numata K."/>
            <person name="Arakawa K."/>
        </authorList>
    </citation>
    <scope>NUCLEOTIDE SEQUENCE</scope>
</reference>
<keyword evidence="3" id="KW-1185">Reference proteome</keyword>
<feature type="region of interest" description="Disordered" evidence="1">
    <location>
        <begin position="74"/>
        <end position="108"/>
    </location>
</feature>
<sequence>MVEQWSDAWDKRKRKDGSTESSTKLVQLRPKKGRRKELTGIKHPSLRYQMIAPQRRDHMWNKRRVPFSILSEPSTRKITRRESSPCSSRGAVAAEEGPVQSSQGVKPL</sequence>
<protein>
    <submittedName>
        <fullName evidence="2">Uncharacterized protein</fullName>
    </submittedName>
</protein>